<comment type="similarity">
    <text evidence="2">Belongs to the rad17/RAD24 family.</text>
</comment>
<evidence type="ECO:0000256" key="3">
    <source>
        <dbReference type="ARBA" id="ARBA00022741"/>
    </source>
</evidence>
<dbReference type="AlphaFoldDB" id="A0A8S9YSB6"/>
<comment type="caution">
    <text evidence="9">The sequence shown here is derived from an EMBL/GenBank/DDBJ whole genome shotgun (WGS) entry which is preliminary data.</text>
</comment>
<dbReference type="PANTHER" id="PTHR12172">
    <property type="entry name" value="CELL CYCLE CHECKPOINT PROTEIN RAD17"/>
    <property type="match status" value="1"/>
</dbReference>
<dbReference type="EMBL" id="JTDE01006184">
    <property type="protein sequence ID" value="KAF7245094.1"/>
    <property type="molecule type" value="Genomic_DNA"/>
</dbReference>
<evidence type="ECO:0000256" key="6">
    <source>
        <dbReference type="ARBA" id="ARBA00023242"/>
    </source>
</evidence>
<dbReference type="SUPFAM" id="SSF52540">
    <property type="entry name" value="P-loop containing nucleoside triphosphate hydrolases"/>
    <property type="match status" value="1"/>
</dbReference>
<evidence type="ECO:0000256" key="2">
    <source>
        <dbReference type="ARBA" id="ARBA00006168"/>
    </source>
</evidence>
<keyword evidence="3" id="KW-0547">Nucleotide-binding</keyword>
<dbReference type="Proteomes" id="UP000822476">
    <property type="component" value="Unassembled WGS sequence"/>
</dbReference>
<dbReference type="InterPro" id="IPR027417">
    <property type="entry name" value="P-loop_NTPase"/>
</dbReference>
<gene>
    <name evidence="9" type="ORF">EG68_09363</name>
</gene>
<organism evidence="9 10">
    <name type="scientific">Paragonimus skrjabini miyazakii</name>
    <dbReference type="NCBI Taxonomy" id="59628"/>
    <lineage>
        <taxon>Eukaryota</taxon>
        <taxon>Metazoa</taxon>
        <taxon>Spiralia</taxon>
        <taxon>Lophotrochozoa</taxon>
        <taxon>Platyhelminthes</taxon>
        <taxon>Trematoda</taxon>
        <taxon>Digenea</taxon>
        <taxon>Plagiorchiida</taxon>
        <taxon>Troglotremata</taxon>
        <taxon>Troglotrematidae</taxon>
        <taxon>Paragonimus</taxon>
    </lineage>
</organism>
<evidence type="ECO:0000256" key="4">
    <source>
        <dbReference type="ARBA" id="ARBA00022763"/>
    </source>
</evidence>
<dbReference type="SUPFAM" id="SSF53795">
    <property type="entry name" value="PEP carboxykinase-like"/>
    <property type="match status" value="1"/>
</dbReference>
<feature type="compositionally biased region" description="Polar residues" evidence="8">
    <location>
        <begin position="20"/>
        <end position="38"/>
    </location>
</feature>
<keyword evidence="6" id="KW-0539">Nucleus</keyword>
<accession>A0A8S9YSB6</accession>
<keyword evidence="7" id="KW-0131">Cell cycle</keyword>
<name>A0A8S9YSB6_9TREM</name>
<keyword evidence="4" id="KW-0227">DNA damage</keyword>
<evidence type="ECO:0000313" key="9">
    <source>
        <dbReference type="EMBL" id="KAF7245094.1"/>
    </source>
</evidence>
<proteinExistence type="inferred from homology"/>
<keyword evidence="10" id="KW-1185">Reference proteome</keyword>
<dbReference type="GO" id="GO:0033314">
    <property type="term" value="P:mitotic DNA replication checkpoint signaling"/>
    <property type="evidence" value="ECO:0007669"/>
    <property type="project" value="TreeGrafter"/>
</dbReference>
<sequence>MPRLPKRSLSATDWVMQELTPHSKSPSNPSTVPTSETTECSPILILSGPSGSGKTTTLRVLLRSGSVLPDDTPIQIMEWNDESLDSDDFTQLECFVLQAGRYGKLTAELGSIVAGSESVTFRVIILKSRNNQLPRTLLQLLANECAGDLRTAVNQLQFLSKSGWKKSLTLPKSEANAECQRDTGLIVFRVLGKILHGKRDAYVKRAHIDRDFVANPLPSHLACWKRLPLTFNLDDILDQCQMNGDAIVAWLHENYLDFSPHLHSTQWSADRFSWADAHLSGGMNWRLGLTPAADWNSSQSNTYGARQGGITTSASRHYAALVIARSLLLSHDMADTSCDGENFHRSSKSKGFHSFRSPSTHDAWKVARSYSDGLTDVLWNRCQTLLNSAPLLIASRRHALLDFIPICLNMTHVKNHFSIDDFEILSSICHIRRTVLSKTGMSRVSKRYESEDLAWTDADGWICPQDAVLEGDALPIEEDQSDDQLGRGY</sequence>
<comment type="subcellular location">
    <subcellularLocation>
        <location evidence="1">Nucleus</location>
    </subcellularLocation>
</comment>
<dbReference type="GO" id="GO:0005524">
    <property type="term" value="F:ATP binding"/>
    <property type="evidence" value="ECO:0007669"/>
    <property type="project" value="UniProtKB-KW"/>
</dbReference>
<keyword evidence="5" id="KW-0067">ATP-binding</keyword>
<evidence type="ECO:0000256" key="1">
    <source>
        <dbReference type="ARBA" id="ARBA00004123"/>
    </source>
</evidence>
<dbReference type="GO" id="GO:0005634">
    <property type="term" value="C:nucleus"/>
    <property type="evidence" value="ECO:0007669"/>
    <property type="project" value="UniProtKB-SubCell"/>
</dbReference>
<dbReference type="OrthoDB" id="10265971at2759"/>
<protein>
    <submittedName>
        <fullName evidence="9">Uncharacterized protein</fullName>
    </submittedName>
</protein>
<reference evidence="9" key="1">
    <citation type="submission" date="2019-07" db="EMBL/GenBank/DDBJ databases">
        <title>Annotation for the trematode Paragonimus miyazaki's.</title>
        <authorList>
            <person name="Choi Y.-J."/>
        </authorList>
    </citation>
    <scope>NUCLEOTIDE SEQUENCE</scope>
    <source>
        <strain evidence="9">Japan</strain>
    </source>
</reference>
<dbReference type="GO" id="GO:0000077">
    <property type="term" value="P:DNA damage checkpoint signaling"/>
    <property type="evidence" value="ECO:0007669"/>
    <property type="project" value="TreeGrafter"/>
</dbReference>
<dbReference type="InterPro" id="IPR004582">
    <property type="entry name" value="Checkpoint_prot_Rad17_Rad24"/>
</dbReference>
<dbReference type="GO" id="GO:0003689">
    <property type="term" value="F:DNA clamp loader activity"/>
    <property type="evidence" value="ECO:0007669"/>
    <property type="project" value="TreeGrafter"/>
</dbReference>
<dbReference type="GO" id="GO:0006281">
    <property type="term" value="P:DNA repair"/>
    <property type="evidence" value="ECO:0007669"/>
    <property type="project" value="InterPro"/>
</dbReference>
<evidence type="ECO:0000256" key="5">
    <source>
        <dbReference type="ARBA" id="ARBA00022840"/>
    </source>
</evidence>
<evidence type="ECO:0000256" key="8">
    <source>
        <dbReference type="SAM" id="MobiDB-lite"/>
    </source>
</evidence>
<evidence type="ECO:0000256" key="7">
    <source>
        <dbReference type="ARBA" id="ARBA00023306"/>
    </source>
</evidence>
<feature type="region of interest" description="Disordered" evidence="8">
    <location>
        <begin position="19"/>
        <end position="38"/>
    </location>
</feature>
<dbReference type="GO" id="GO:0003682">
    <property type="term" value="F:chromatin binding"/>
    <property type="evidence" value="ECO:0007669"/>
    <property type="project" value="TreeGrafter"/>
</dbReference>
<evidence type="ECO:0000313" key="10">
    <source>
        <dbReference type="Proteomes" id="UP000822476"/>
    </source>
</evidence>
<dbReference type="PANTHER" id="PTHR12172:SF0">
    <property type="entry name" value="CELL CYCLE CHECKPOINT PROTEIN RAD17"/>
    <property type="match status" value="1"/>
</dbReference>